<keyword evidence="2" id="KW-1185">Reference proteome</keyword>
<evidence type="ECO:0000313" key="2">
    <source>
        <dbReference type="Proteomes" id="UP001519292"/>
    </source>
</evidence>
<proteinExistence type="predicted"/>
<dbReference type="RefSeq" id="WP_209687051.1">
    <property type="nucleotide sequence ID" value="NZ_JAGGLU010000008.1"/>
</dbReference>
<accession>A0ABS4MG24</accession>
<reference evidence="1 2" key="1">
    <citation type="submission" date="2021-03" db="EMBL/GenBank/DDBJ databases">
        <title>Genomic Encyclopedia of Type Strains, Phase IV (KMG-IV): sequencing the most valuable type-strain genomes for metagenomic binning, comparative biology and taxonomic classification.</title>
        <authorList>
            <person name="Goeker M."/>
        </authorList>
    </citation>
    <scope>NUCLEOTIDE SEQUENCE [LARGE SCALE GENOMIC DNA]</scope>
    <source>
        <strain evidence="1 2">DSM 101872</strain>
    </source>
</reference>
<evidence type="ECO:0000313" key="1">
    <source>
        <dbReference type="EMBL" id="MBP2058309.1"/>
    </source>
</evidence>
<comment type="caution">
    <text evidence="1">The sequence shown here is derived from an EMBL/GenBank/DDBJ whole genome shotgun (WGS) entry which is preliminary data.</text>
</comment>
<name>A0ABS4MG24_9LACO</name>
<gene>
    <name evidence="1" type="ORF">J2Z60_001488</name>
</gene>
<dbReference type="EMBL" id="JAGGLU010000008">
    <property type="protein sequence ID" value="MBP2058309.1"/>
    <property type="molecule type" value="Genomic_DNA"/>
</dbReference>
<sequence length="64" mass="7357">MTIGEALISYTNDQTAANITSQATYSKVINNKQHLTSELLAKLLFYRDIDINSFYERLKKHLHA</sequence>
<protein>
    <submittedName>
        <fullName evidence="1">Antitoxin component HigA of HigAB toxin-antitoxin module</fullName>
    </submittedName>
</protein>
<dbReference type="Proteomes" id="UP001519292">
    <property type="component" value="Unassembled WGS sequence"/>
</dbReference>
<organism evidence="1 2">
    <name type="scientific">Lactobacillus colini</name>
    <dbReference type="NCBI Taxonomy" id="1819254"/>
    <lineage>
        <taxon>Bacteria</taxon>
        <taxon>Bacillati</taxon>
        <taxon>Bacillota</taxon>
        <taxon>Bacilli</taxon>
        <taxon>Lactobacillales</taxon>
        <taxon>Lactobacillaceae</taxon>
        <taxon>Lactobacillus</taxon>
    </lineage>
</organism>